<proteinExistence type="predicted"/>
<evidence type="ECO:0000259" key="1">
    <source>
        <dbReference type="PROSITE" id="PS51186"/>
    </source>
</evidence>
<dbReference type="PROSITE" id="PS51186">
    <property type="entry name" value="GNAT"/>
    <property type="match status" value="1"/>
</dbReference>
<evidence type="ECO:0000313" key="3">
    <source>
        <dbReference type="Proteomes" id="UP000758603"/>
    </source>
</evidence>
<dbReference type="SUPFAM" id="SSF55729">
    <property type="entry name" value="Acyl-CoA N-acyltransferases (Nat)"/>
    <property type="match status" value="1"/>
</dbReference>
<gene>
    <name evidence="2" type="ORF">BKA67DRAFT_548434</name>
</gene>
<dbReference type="GO" id="GO:0016747">
    <property type="term" value="F:acyltransferase activity, transferring groups other than amino-acyl groups"/>
    <property type="evidence" value="ECO:0007669"/>
    <property type="project" value="InterPro"/>
</dbReference>
<dbReference type="Proteomes" id="UP000758603">
    <property type="component" value="Unassembled WGS sequence"/>
</dbReference>
<dbReference type="Gene3D" id="3.40.630.30">
    <property type="match status" value="1"/>
</dbReference>
<protein>
    <recommendedName>
        <fullName evidence="1">N-acetyltransferase domain-containing protein</fullName>
    </recommendedName>
</protein>
<organism evidence="2 3">
    <name type="scientific">Truncatella angustata</name>
    <dbReference type="NCBI Taxonomy" id="152316"/>
    <lineage>
        <taxon>Eukaryota</taxon>
        <taxon>Fungi</taxon>
        <taxon>Dikarya</taxon>
        <taxon>Ascomycota</taxon>
        <taxon>Pezizomycotina</taxon>
        <taxon>Sordariomycetes</taxon>
        <taxon>Xylariomycetidae</taxon>
        <taxon>Amphisphaeriales</taxon>
        <taxon>Sporocadaceae</taxon>
        <taxon>Truncatella</taxon>
    </lineage>
</organism>
<dbReference type="OrthoDB" id="41532at2759"/>
<reference evidence="2" key="1">
    <citation type="journal article" date="2021" name="Nat. Commun.">
        <title>Genetic determinants of endophytism in the Arabidopsis root mycobiome.</title>
        <authorList>
            <person name="Mesny F."/>
            <person name="Miyauchi S."/>
            <person name="Thiergart T."/>
            <person name="Pickel B."/>
            <person name="Atanasova L."/>
            <person name="Karlsson M."/>
            <person name="Huettel B."/>
            <person name="Barry K.W."/>
            <person name="Haridas S."/>
            <person name="Chen C."/>
            <person name="Bauer D."/>
            <person name="Andreopoulos W."/>
            <person name="Pangilinan J."/>
            <person name="LaButti K."/>
            <person name="Riley R."/>
            <person name="Lipzen A."/>
            <person name="Clum A."/>
            <person name="Drula E."/>
            <person name="Henrissat B."/>
            <person name="Kohler A."/>
            <person name="Grigoriev I.V."/>
            <person name="Martin F.M."/>
            <person name="Hacquard S."/>
        </authorList>
    </citation>
    <scope>NUCLEOTIDE SEQUENCE</scope>
    <source>
        <strain evidence="2">MPI-SDFR-AT-0073</strain>
    </source>
</reference>
<keyword evidence="3" id="KW-1185">Reference proteome</keyword>
<accession>A0A9P9A4S0</accession>
<dbReference type="EMBL" id="JAGPXC010000001">
    <property type="protein sequence ID" value="KAH6660560.1"/>
    <property type="molecule type" value="Genomic_DNA"/>
</dbReference>
<dbReference type="Pfam" id="PF00583">
    <property type="entry name" value="Acetyltransf_1"/>
    <property type="match status" value="1"/>
</dbReference>
<feature type="domain" description="N-acetyltransferase" evidence="1">
    <location>
        <begin position="27"/>
        <end position="208"/>
    </location>
</feature>
<comment type="caution">
    <text evidence="2">The sequence shown here is derived from an EMBL/GenBank/DDBJ whole genome shotgun (WGS) entry which is preliminary data.</text>
</comment>
<dbReference type="AlphaFoldDB" id="A0A9P9A4S0"/>
<dbReference type="InterPro" id="IPR016181">
    <property type="entry name" value="Acyl_CoA_acyltransferase"/>
</dbReference>
<evidence type="ECO:0000313" key="2">
    <source>
        <dbReference type="EMBL" id="KAH6660560.1"/>
    </source>
</evidence>
<name>A0A9P9A4S0_9PEZI</name>
<dbReference type="RefSeq" id="XP_045964691.1">
    <property type="nucleotide sequence ID" value="XM_046101515.1"/>
</dbReference>
<dbReference type="GeneID" id="70130407"/>
<dbReference type="InterPro" id="IPR000182">
    <property type="entry name" value="GNAT_dom"/>
</dbReference>
<sequence>MPSLGPGPDWAIERIPPDDRGLDFYLKEYKPFRLTALQQDPDAFGSTYAREVAFTDEDWRKRLSNPIGKTFVVVQLPDRRILAATSLWGPMPNSEPLSNPNVATAVTNPQTLENTETPLTYHLTGVYTRAEARGRGFGQAVVKIAVDSAHNEARRLGRECRLGVEVYATNTVAISFYEKCGFVTTGPRPADEDTEAARQELLMHYRDATRTA</sequence>